<organism evidence="1 2">
    <name type="scientific">Winogradskyella pacifica</name>
    <dbReference type="NCBI Taxonomy" id="664642"/>
    <lineage>
        <taxon>Bacteria</taxon>
        <taxon>Pseudomonadati</taxon>
        <taxon>Bacteroidota</taxon>
        <taxon>Flavobacteriia</taxon>
        <taxon>Flavobacteriales</taxon>
        <taxon>Flavobacteriaceae</taxon>
        <taxon>Winogradskyella</taxon>
    </lineage>
</organism>
<keyword evidence="2" id="KW-1185">Reference proteome</keyword>
<dbReference type="InterPro" id="IPR050583">
    <property type="entry name" value="Mycobacterial_A85_antigen"/>
</dbReference>
<dbReference type="OrthoDB" id="9784036at2"/>
<evidence type="ECO:0000313" key="2">
    <source>
        <dbReference type="Proteomes" id="UP000256919"/>
    </source>
</evidence>
<protein>
    <recommendedName>
        <fullName evidence="3">Alpha/beta superfamily hydrolase</fullName>
    </recommendedName>
</protein>
<evidence type="ECO:0000313" key="1">
    <source>
        <dbReference type="EMBL" id="REE07911.1"/>
    </source>
</evidence>
<dbReference type="EMBL" id="QREI01000010">
    <property type="protein sequence ID" value="REE07911.1"/>
    <property type="molecule type" value="Genomic_DNA"/>
</dbReference>
<proteinExistence type="predicted"/>
<dbReference type="PROSITE" id="PS51257">
    <property type="entry name" value="PROKAR_LIPOPROTEIN"/>
    <property type="match status" value="1"/>
</dbReference>
<name>A0A3D9LKJ2_9FLAO</name>
<dbReference type="AlphaFoldDB" id="A0A3D9LKJ2"/>
<dbReference type="Pfam" id="PF00756">
    <property type="entry name" value="Esterase"/>
    <property type="match status" value="1"/>
</dbReference>
<reference evidence="1 2" key="1">
    <citation type="submission" date="2018-07" db="EMBL/GenBank/DDBJ databases">
        <title>Genomic Encyclopedia of Type Strains, Phase III (KMG-III): the genomes of soil and plant-associated and newly described type strains.</title>
        <authorList>
            <person name="Whitman W."/>
        </authorList>
    </citation>
    <scope>NUCLEOTIDE SEQUENCE [LARGE SCALE GENOMIC DNA]</scope>
    <source>
        <strain evidence="1 2">CECT 7948</strain>
    </source>
</reference>
<dbReference type="PANTHER" id="PTHR48098">
    <property type="entry name" value="ENTEROCHELIN ESTERASE-RELATED"/>
    <property type="match status" value="1"/>
</dbReference>
<sequence>MKNLICCFLISVVVYSCSNAPQYNDPIPPHDNFKIESTILNETRVINVWTPPNYKTSTDSLPVIYMPDGGIVMEDFPHIANTISKLVENKSIDPIILVGIENIDRRKDLSGASEVKADEEYCPLTDGAKDFRAFITDELMTDINGKYRTANKTGIIGESLAGLFVMETFLLNPDTFDFYIAMDPSLWWNDHYLVKNTENYLENFPERQTKLWFAASGAKDISIHSQNIAEILENKSPKQLVWKYSDEPNEQHNTIFRATKEKALIWTLNASKTD</sequence>
<gene>
    <name evidence="1" type="ORF">DFQ09_110105</name>
</gene>
<dbReference type="Proteomes" id="UP000256919">
    <property type="component" value="Unassembled WGS sequence"/>
</dbReference>
<evidence type="ECO:0008006" key="3">
    <source>
        <dbReference type="Google" id="ProtNLM"/>
    </source>
</evidence>
<accession>A0A3D9LKJ2</accession>
<dbReference type="PANTHER" id="PTHR48098:SF6">
    <property type="entry name" value="FERRI-BACILLIBACTIN ESTERASE BESA"/>
    <property type="match status" value="1"/>
</dbReference>
<dbReference type="SUPFAM" id="SSF53474">
    <property type="entry name" value="alpha/beta-Hydrolases"/>
    <property type="match status" value="1"/>
</dbReference>
<dbReference type="InterPro" id="IPR000801">
    <property type="entry name" value="Esterase-like"/>
</dbReference>
<dbReference type="InterPro" id="IPR029058">
    <property type="entry name" value="AB_hydrolase_fold"/>
</dbReference>
<dbReference type="Gene3D" id="3.40.50.1820">
    <property type="entry name" value="alpha/beta hydrolase"/>
    <property type="match status" value="1"/>
</dbReference>
<dbReference type="RefSeq" id="WP_115812605.1">
    <property type="nucleotide sequence ID" value="NZ_JABFDI010000011.1"/>
</dbReference>
<comment type="caution">
    <text evidence="1">The sequence shown here is derived from an EMBL/GenBank/DDBJ whole genome shotgun (WGS) entry which is preliminary data.</text>
</comment>